<keyword evidence="2" id="KW-0808">Transferase</keyword>
<organism evidence="3 4">
    <name type="scientific">Phocaeicola dorei</name>
    <dbReference type="NCBI Taxonomy" id="357276"/>
    <lineage>
        <taxon>Bacteria</taxon>
        <taxon>Pseudomonadati</taxon>
        <taxon>Bacteroidota</taxon>
        <taxon>Bacteroidia</taxon>
        <taxon>Bacteroidales</taxon>
        <taxon>Bacteroidaceae</taxon>
        <taxon>Phocaeicola</taxon>
    </lineage>
</organism>
<dbReference type="GO" id="GO:0008107">
    <property type="term" value="F:galactoside 2-alpha-L-fucosyltransferase activity"/>
    <property type="evidence" value="ECO:0007669"/>
    <property type="project" value="InterPro"/>
</dbReference>
<dbReference type="GO" id="GO:0016020">
    <property type="term" value="C:membrane"/>
    <property type="evidence" value="ECO:0007669"/>
    <property type="project" value="InterPro"/>
</dbReference>
<evidence type="ECO:0000313" key="4">
    <source>
        <dbReference type="Proteomes" id="UP000777173"/>
    </source>
</evidence>
<dbReference type="Proteomes" id="UP000777173">
    <property type="component" value="Unassembled WGS sequence"/>
</dbReference>
<evidence type="ECO:0000313" key="3">
    <source>
        <dbReference type="EMBL" id="MBV3121591.1"/>
    </source>
</evidence>
<comment type="caution">
    <text evidence="3">The sequence shown here is derived from an EMBL/GenBank/DDBJ whole genome shotgun (WGS) entry which is preliminary data.</text>
</comment>
<dbReference type="Gene3D" id="3.40.50.11350">
    <property type="match status" value="1"/>
</dbReference>
<gene>
    <name evidence="3" type="ORF">KSU80_00075</name>
</gene>
<dbReference type="AlphaFoldDB" id="A0AB35C1R9"/>
<dbReference type="PANTHER" id="PTHR11927:SF9">
    <property type="entry name" value="L-FUCOSYLTRANSFERASE"/>
    <property type="match status" value="1"/>
</dbReference>
<dbReference type="EMBL" id="JAHOAX010000001">
    <property type="protein sequence ID" value="MBV3121591.1"/>
    <property type="molecule type" value="Genomic_DNA"/>
</dbReference>
<evidence type="ECO:0000256" key="2">
    <source>
        <dbReference type="ARBA" id="ARBA00022679"/>
    </source>
</evidence>
<proteinExistence type="predicted"/>
<evidence type="ECO:0000256" key="1">
    <source>
        <dbReference type="ARBA" id="ARBA00022676"/>
    </source>
</evidence>
<dbReference type="RefSeq" id="WP_117595940.1">
    <property type="nucleotide sequence ID" value="NZ_DAWDYP010000085.1"/>
</dbReference>
<dbReference type="InterPro" id="IPR002516">
    <property type="entry name" value="Glyco_trans_11"/>
</dbReference>
<dbReference type="Pfam" id="PF01531">
    <property type="entry name" value="Glyco_transf_11"/>
    <property type="match status" value="1"/>
</dbReference>
<dbReference type="PANTHER" id="PTHR11927">
    <property type="entry name" value="GALACTOSIDE 2-L-FUCOSYLTRANSFERASE"/>
    <property type="match status" value="1"/>
</dbReference>
<accession>A0AB35C1R9</accession>
<dbReference type="CDD" id="cd11301">
    <property type="entry name" value="Fut1_Fut2_like"/>
    <property type="match status" value="1"/>
</dbReference>
<sequence length="304" mass="36700">MIVLKLTDGLGNQMFQYAFARALQQRRNDKIYLDITKLGYGHIRSYSLDQFVLNEQVIVPIPLFQWVFRVYTKIIRLFLNRILGISLVTQEGFDRFTKIGYYTTNEPIRFYKCEECSMPILFVRGFFQSDKYFDFIEDTIREDFRFKIEPNKKSLLEMKNKIKSTNSVCLHIRRGDYTKYKRFQICNEAYYREAMSYISKKVENPVFYVFSNTHEDIVWIKQNYTFQKEVEFVDLSNTELEDFYLMKECKHFVISNSTFSWWAAYLSSSKDKIVVAPYPWIRGDEYQEDIYRKDWHKINVDDLQ</sequence>
<dbReference type="GO" id="GO:0005975">
    <property type="term" value="P:carbohydrate metabolic process"/>
    <property type="evidence" value="ECO:0007669"/>
    <property type="project" value="InterPro"/>
</dbReference>
<name>A0AB35C1R9_9BACT</name>
<protein>
    <submittedName>
        <fullName evidence="3">Alpha-1,2-fucosyltransferase</fullName>
    </submittedName>
</protein>
<keyword evidence="1" id="KW-0328">Glycosyltransferase</keyword>
<reference evidence="3" key="1">
    <citation type="submission" date="2021-06" db="EMBL/GenBank/DDBJ databases">
        <title>Collection of gut derived symbiotic bacterial strains cultured from healthy donors.</title>
        <authorList>
            <person name="Lin H."/>
            <person name="Littmann E."/>
            <person name="Pamer E.G."/>
        </authorList>
    </citation>
    <scope>NUCLEOTIDE SEQUENCE</scope>
    <source>
        <strain evidence="3">MSK.5.10</strain>
    </source>
</reference>